<proteinExistence type="predicted"/>
<accession>A0ABZ0RKI3</accession>
<feature type="chain" id="PRO_5045977276" description="DUF5683 domain-containing protein" evidence="1">
    <location>
        <begin position="22"/>
        <end position="115"/>
    </location>
</feature>
<dbReference type="RefSeq" id="WP_319833576.1">
    <property type="nucleotide sequence ID" value="NZ_CP138858.1"/>
</dbReference>
<dbReference type="Proteomes" id="UP001324993">
    <property type="component" value="Chromosome"/>
</dbReference>
<feature type="signal peptide" evidence="1">
    <location>
        <begin position="1"/>
        <end position="21"/>
    </location>
</feature>
<evidence type="ECO:0000256" key="1">
    <source>
        <dbReference type="SAM" id="SignalP"/>
    </source>
</evidence>
<organism evidence="2 3">
    <name type="scientific">Coraliomargarita algicola</name>
    <dbReference type="NCBI Taxonomy" id="3092156"/>
    <lineage>
        <taxon>Bacteria</taxon>
        <taxon>Pseudomonadati</taxon>
        <taxon>Verrucomicrobiota</taxon>
        <taxon>Opitutia</taxon>
        <taxon>Puniceicoccales</taxon>
        <taxon>Coraliomargaritaceae</taxon>
        <taxon>Coraliomargarita</taxon>
    </lineage>
</organism>
<keyword evidence="1" id="KW-0732">Signal</keyword>
<gene>
    <name evidence="2" type="ORF">SH580_03245</name>
</gene>
<evidence type="ECO:0000313" key="2">
    <source>
        <dbReference type="EMBL" id="WPJ96719.1"/>
    </source>
</evidence>
<name>A0ABZ0RKI3_9BACT</name>
<dbReference type="EMBL" id="CP138858">
    <property type="protein sequence ID" value="WPJ96719.1"/>
    <property type="molecule type" value="Genomic_DNA"/>
</dbReference>
<reference evidence="2 3" key="1">
    <citation type="submission" date="2023-11" db="EMBL/GenBank/DDBJ databases">
        <title>Coraliomargarita sp. nov., isolated from marine algae.</title>
        <authorList>
            <person name="Lee J.K."/>
            <person name="Baek J.H."/>
            <person name="Kim J.M."/>
            <person name="Choi D.G."/>
            <person name="Jeon C.O."/>
        </authorList>
    </citation>
    <scope>NUCLEOTIDE SEQUENCE [LARGE SCALE GENOMIC DNA]</scope>
    <source>
        <strain evidence="2 3">J2-16</strain>
    </source>
</reference>
<protein>
    <recommendedName>
        <fullName evidence="4">DUF5683 domain-containing protein</fullName>
    </recommendedName>
</protein>
<keyword evidence="3" id="KW-1185">Reference proteome</keyword>
<evidence type="ECO:0008006" key="4">
    <source>
        <dbReference type="Google" id="ProtNLM"/>
    </source>
</evidence>
<evidence type="ECO:0000313" key="3">
    <source>
        <dbReference type="Proteomes" id="UP001324993"/>
    </source>
</evidence>
<sequence>MKQKYRSFFALLCLTIGNLPAAPQLNISTVPTVGAIGNSISRNQYSPMKWGGLVGFNRQWTSFGAFVFFACGEIAIPDIYSFEGFSGKTASEIDSLLQSENATEPWAWDKRFRSE</sequence>